<dbReference type="Pfam" id="PF00296">
    <property type="entry name" value="Bac_luciferase"/>
    <property type="match status" value="1"/>
</dbReference>
<evidence type="ECO:0000313" key="2">
    <source>
        <dbReference type="EMBL" id="KKN70315.1"/>
    </source>
</evidence>
<protein>
    <recommendedName>
        <fullName evidence="1">Luciferase-like domain-containing protein</fullName>
    </recommendedName>
</protein>
<accession>A0A0F9SMQ5</accession>
<organism evidence="2">
    <name type="scientific">marine sediment metagenome</name>
    <dbReference type="NCBI Taxonomy" id="412755"/>
    <lineage>
        <taxon>unclassified sequences</taxon>
        <taxon>metagenomes</taxon>
        <taxon>ecological metagenomes</taxon>
    </lineage>
</organism>
<dbReference type="PANTHER" id="PTHR30137">
    <property type="entry name" value="LUCIFERASE-LIKE MONOOXYGENASE"/>
    <property type="match status" value="1"/>
</dbReference>
<dbReference type="EMBL" id="LAZR01000406">
    <property type="protein sequence ID" value="KKN70315.1"/>
    <property type="molecule type" value="Genomic_DNA"/>
</dbReference>
<name>A0A0F9SMQ5_9ZZZZ</name>
<dbReference type="SUPFAM" id="SSF51679">
    <property type="entry name" value="Bacterial luciferase-like"/>
    <property type="match status" value="1"/>
</dbReference>
<dbReference type="Gene3D" id="3.20.20.30">
    <property type="entry name" value="Luciferase-like domain"/>
    <property type="match status" value="1"/>
</dbReference>
<dbReference type="AlphaFoldDB" id="A0A0F9SMQ5"/>
<dbReference type="GO" id="GO:0005829">
    <property type="term" value="C:cytosol"/>
    <property type="evidence" value="ECO:0007669"/>
    <property type="project" value="TreeGrafter"/>
</dbReference>
<sequence length="89" mass="9602">MIKGDSVTNTLHKSTKYAQRADELGFNRFWLAEHHNMPGIVCAATSILVGHIAGNTKKIRVGSGGIMLPNHSPLVVAEQFGTLESLYPG</sequence>
<comment type="caution">
    <text evidence="2">The sequence shown here is derived from an EMBL/GenBank/DDBJ whole genome shotgun (WGS) entry which is preliminary data.</text>
</comment>
<reference evidence="2" key="1">
    <citation type="journal article" date="2015" name="Nature">
        <title>Complex archaea that bridge the gap between prokaryotes and eukaryotes.</title>
        <authorList>
            <person name="Spang A."/>
            <person name="Saw J.H."/>
            <person name="Jorgensen S.L."/>
            <person name="Zaremba-Niedzwiedzka K."/>
            <person name="Martijn J."/>
            <person name="Lind A.E."/>
            <person name="van Eijk R."/>
            <person name="Schleper C."/>
            <person name="Guy L."/>
            <person name="Ettema T.J."/>
        </authorList>
    </citation>
    <scope>NUCLEOTIDE SEQUENCE</scope>
</reference>
<evidence type="ECO:0000259" key="1">
    <source>
        <dbReference type="Pfam" id="PF00296"/>
    </source>
</evidence>
<dbReference type="InterPro" id="IPR011251">
    <property type="entry name" value="Luciferase-like_dom"/>
</dbReference>
<dbReference type="InterPro" id="IPR050766">
    <property type="entry name" value="Bact_Lucif_Oxidored"/>
</dbReference>
<feature type="domain" description="Luciferase-like" evidence="1">
    <location>
        <begin position="9"/>
        <end position="89"/>
    </location>
</feature>
<dbReference type="InterPro" id="IPR036661">
    <property type="entry name" value="Luciferase-like_sf"/>
</dbReference>
<dbReference type="GO" id="GO:0016705">
    <property type="term" value="F:oxidoreductase activity, acting on paired donors, with incorporation or reduction of molecular oxygen"/>
    <property type="evidence" value="ECO:0007669"/>
    <property type="project" value="InterPro"/>
</dbReference>
<dbReference type="PANTHER" id="PTHR30137:SF6">
    <property type="entry name" value="LUCIFERASE-LIKE MONOOXYGENASE"/>
    <property type="match status" value="1"/>
</dbReference>
<feature type="non-terminal residue" evidence="2">
    <location>
        <position position="89"/>
    </location>
</feature>
<gene>
    <name evidence="2" type="ORF">LCGC14_0432470</name>
</gene>
<proteinExistence type="predicted"/>